<feature type="non-terminal residue" evidence="2">
    <location>
        <position position="1"/>
    </location>
</feature>
<proteinExistence type="predicted"/>
<feature type="signal peptide" evidence="1">
    <location>
        <begin position="1"/>
        <end position="19"/>
    </location>
</feature>
<organism evidence="2 3">
    <name type="scientific">Colletotrichum godetiae</name>
    <dbReference type="NCBI Taxonomy" id="1209918"/>
    <lineage>
        <taxon>Eukaryota</taxon>
        <taxon>Fungi</taxon>
        <taxon>Dikarya</taxon>
        <taxon>Ascomycota</taxon>
        <taxon>Pezizomycotina</taxon>
        <taxon>Sordariomycetes</taxon>
        <taxon>Hypocreomycetidae</taxon>
        <taxon>Glomerellales</taxon>
        <taxon>Glomerellaceae</taxon>
        <taxon>Colletotrichum</taxon>
        <taxon>Colletotrichum acutatum species complex</taxon>
    </lineage>
</organism>
<comment type="caution">
    <text evidence="2">The sequence shown here is derived from an EMBL/GenBank/DDBJ whole genome shotgun (WGS) entry which is preliminary data.</text>
</comment>
<accession>A0AAJ0AB70</accession>
<evidence type="ECO:0008006" key="4">
    <source>
        <dbReference type="Google" id="ProtNLM"/>
    </source>
</evidence>
<name>A0AAJ0AB70_9PEZI</name>
<evidence type="ECO:0000313" key="2">
    <source>
        <dbReference type="EMBL" id="KAK1659324.1"/>
    </source>
</evidence>
<keyword evidence="3" id="KW-1185">Reference proteome</keyword>
<gene>
    <name evidence="2" type="ORF">BDP55DRAFT_719983</name>
</gene>
<reference evidence="2" key="1">
    <citation type="submission" date="2021-06" db="EMBL/GenBank/DDBJ databases">
        <title>Comparative genomics, transcriptomics and evolutionary studies reveal genomic signatures of adaptation to plant cell wall in hemibiotrophic fungi.</title>
        <authorList>
            <consortium name="DOE Joint Genome Institute"/>
            <person name="Baroncelli R."/>
            <person name="Diaz J.F."/>
            <person name="Benocci T."/>
            <person name="Peng M."/>
            <person name="Battaglia E."/>
            <person name="Haridas S."/>
            <person name="Andreopoulos W."/>
            <person name="Labutti K."/>
            <person name="Pangilinan J."/>
            <person name="Floch G.L."/>
            <person name="Makela M.R."/>
            <person name="Henrissat B."/>
            <person name="Grigoriev I.V."/>
            <person name="Crouch J.A."/>
            <person name="De Vries R.P."/>
            <person name="Sukno S.A."/>
            <person name="Thon M.R."/>
        </authorList>
    </citation>
    <scope>NUCLEOTIDE SEQUENCE</scope>
    <source>
        <strain evidence="2">CBS 193.32</strain>
    </source>
</reference>
<dbReference type="GeneID" id="85462979"/>
<protein>
    <recommendedName>
        <fullName evidence="4">Secreted protein</fullName>
    </recommendedName>
</protein>
<feature type="chain" id="PRO_5042480863" description="Secreted protein" evidence="1">
    <location>
        <begin position="20"/>
        <end position="92"/>
    </location>
</feature>
<dbReference type="EMBL" id="JAHMHR010000062">
    <property type="protein sequence ID" value="KAK1659324.1"/>
    <property type="molecule type" value="Genomic_DNA"/>
</dbReference>
<dbReference type="Proteomes" id="UP001224890">
    <property type="component" value="Unassembled WGS sequence"/>
</dbReference>
<evidence type="ECO:0000313" key="3">
    <source>
        <dbReference type="Proteomes" id="UP001224890"/>
    </source>
</evidence>
<evidence type="ECO:0000256" key="1">
    <source>
        <dbReference type="SAM" id="SignalP"/>
    </source>
</evidence>
<dbReference type="AlphaFoldDB" id="A0AAJ0AB70"/>
<keyword evidence="1" id="KW-0732">Signal</keyword>
<sequence length="92" mass="10529">GVCVFFFFFFLTRYKKTGCRCWCKGRPPRPRERRSWEWVFVVGSTRVSRAQGAGGVCVRRILDAREIPGHVTSFTCRAYLEVSCRECASALG</sequence>
<dbReference type="RefSeq" id="XP_060424088.1">
    <property type="nucleotide sequence ID" value="XM_060578453.1"/>
</dbReference>